<evidence type="ECO:0000256" key="2">
    <source>
        <dbReference type="ARBA" id="ARBA00023002"/>
    </source>
</evidence>
<keyword evidence="2 4" id="KW-0560">Oxidoreductase</keyword>
<dbReference type="GO" id="GO:0016618">
    <property type="term" value="F:hydroxypyruvate reductase [NAD(P)H] activity"/>
    <property type="evidence" value="ECO:0007669"/>
    <property type="project" value="TreeGrafter"/>
</dbReference>
<dbReference type="Pfam" id="PF02826">
    <property type="entry name" value="2-Hacid_dh_C"/>
    <property type="match status" value="1"/>
</dbReference>
<dbReference type="FunFam" id="3.40.50.720:FF:000203">
    <property type="entry name" value="D-3-phosphoglycerate dehydrogenase (SerA)"/>
    <property type="match status" value="1"/>
</dbReference>
<proteinExistence type="inferred from homology"/>
<keyword evidence="3" id="KW-0520">NAD</keyword>
<dbReference type="PROSITE" id="PS00671">
    <property type="entry name" value="D_2_HYDROXYACID_DH_3"/>
    <property type="match status" value="1"/>
</dbReference>
<evidence type="ECO:0000256" key="4">
    <source>
        <dbReference type="RuleBase" id="RU003719"/>
    </source>
</evidence>
<evidence type="ECO:0000313" key="7">
    <source>
        <dbReference type="EMBL" id="AWR99248.1"/>
    </source>
</evidence>
<dbReference type="KEGG" id="mhk:DFR87_05520"/>
<comment type="similarity">
    <text evidence="1 4">Belongs to the D-isomer specific 2-hydroxyacid dehydrogenase family.</text>
</comment>
<evidence type="ECO:0000259" key="5">
    <source>
        <dbReference type="Pfam" id="PF00389"/>
    </source>
</evidence>
<organism evidence="7 8">
    <name type="scientific">Metallosphaera hakonensis JCM 8857 = DSM 7519</name>
    <dbReference type="NCBI Taxonomy" id="1293036"/>
    <lineage>
        <taxon>Archaea</taxon>
        <taxon>Thermoproteota</taxon>
        <taxon>Thermoprotei</taxon>
        <taxon>Sulfolobales</taxon>
        <taxon>Sulfolobaceae</taxon>
        <taxon>Metallosphaera</taxon>
    </lineage>
</organism>
<evidence type="ECO:0000256" key="1">
    <source>
        <dbReference type="ARBA" id="ARBA00005854"/>
    </source>
</evidence>
<reference evidence="7" key="1">
    <citation type="submission" date="2018-05" db="EMBL/GenBank/DDBJ databases">
        <title>Complete Genome Sequences of Extremely Thermoacidophilic, Metal-Mobilizing Type-Strain Members of the Archaeal Family Sulfolobaceae: Acidianus brierleyi DSM-1651T, Acidianus sulfidivorans DSM-18786T, Metallosphaera hakonensis DSM-7519T, and Metallosphaera prunae DSM-10039T.</title>
        <authorList>
            <person name="Counts J.A."/>
            <person name="Kelly R.M."/>
        </authorList>
    </citation>
    <scope>NUCLEOTIDE SEQUENCE [LARGE SCALE GENOMIC DNA]</scope>
    <source>
        <strain evidence="7">HO1-1</strain>
    </source>
</reference>
<evidence type="ECO:0000256" key="3">
    <source>
        <dbReference type="ARBA" id="ARBA00023027"/>
    </source>
</evidence>
<dbReference type="GO" id="GO:0005829">
    <property type="term" value="C:cytosol"/>
    <property type="evidence" value="ECO:0007669"/>
    <property type="project" value="TreeGrafter"/>
</dbReference>
<dbReference type="CDD" id="cd05301">
    <property type="entry name" value="GDH"/>
    <property type="match status" value="1"/>
</dbReference>
<dbReference type="PANTHER" id="PTHR10996:SF283">
    <property type="entry name" value="GLYOXYLATE_HYDROXYPYRUVATE REDUCTASE B"/>
    <property type="match status" value="1"/>
</dbReference>
<gene>
    <name evidence="7" type="ORF">DFR87_05520</name>
</gene>
<dbReference type="GO" id="GO:0030267">
    <property type="term" value="F:glyoxylate reductase (NADPH) activity"/>
    <property type="evidence" value="ECO:0007669"/>
    <property type="project" value="TreeGrafter"/>
</dbReference>
<dbReference type="GO" id="GO:0051287">
    <property type="term" value="F:NAD binding"/>
    <property type="evidence" value="ECO:0007669"/>
    <property type="project" value="InterPro"/>
</dbReference>
<dbReference type="STRING" id="1293036.GCA_001315825_01045"/>
<evidence type="ECO:0000313" key="8">
    <source>
        <dbReference type="Proteomes" id="UP000247586"/>
    </source>
</evidence>
<feature type="domain" description="D-isomer specific 2-hydroxyacid dehydrogenase catalytic" evidence="5">
    <location>
        <begin position="4"/>
        <end position="313"/>
    </location>
</feature>
<protein>
    <submittedName>
        <fullName evidence="7">D-glycerate dehydrogenase</fullName>
    </submittedName>
</protein>
<dbReference type="InterPro" id="IPR029753">
    <property type="entry name" value="D-isomer_DH_CS"/>
</dbReference>
<sequence>MYKILVTRRLPGSWLDMLKQLAEVEMWDGIDAPPKSWILSKISDKDGIIVTLTEKIDKEVIDAGRELKVISTYSVGYDHIDVPYAKARGIRVTYTPEVLTDATADLIFGLMIAVSRRIVEGDRMIRSGGWNVPWYPEFMLGKEISHSTLGILGMGRIGKAVLKRAKGFDMNVIFNSRRQHDVDARYVDLDSLLSQSDFLVVTVDLNKDTYHMLDYSKLTKMKSSAFLINASRGAIINQADLVKVLSEGKIAGAALDVFEKEPLGPDDPLTKFSNVVLTPHLGSATRETREKMAEVAVKNLINCLRGESPLYEVTL</sequence>
<dbReference type="RefSeq" id="WP_110369081.1">
    <property type="nucleotide sequence ID" value="NZ_CP029287.2"/>
</dbReference>
<dbReference type="Proteomes" id="UP000247586">
    <property type="component" value="Chromosome"/>
</dbReference>
<dbReference type="Gene3D" id="3.40.50.720">
    <property type="entry name" value="NAD(P)-binding Rossmann-like Domain"/>
    <property type="match status" value="2"/>
</dbReference>
<dbReference type="InterPro" id="IPR006139">
    <property type="entry name" value="D-isomer_2_OHA_DH_cat_dom"/>
</dbReference>
<dbReference type="InterPro" id="IPR050223">
    <property type="entry name" value="D-isomer_2-hydroxyacid_DH"/>
</dbReference>
<dbReference type="SUPFAM" id="SSF52283">
    <property type="entry name" value="Formate/glycerate dehydrogenase catalytic domain-like"/>
    <property type="match status" value="1"/>
</dbReference>
<dbReference type="PANTHER" id="PTHR10996">
    <property type="entry name" value="2-HYDROXYACID DEHYDROGENASE-RELATED"/>
    <property type="match status" value="1"/>
</dbReference>
<dbReference type="InterPro" id="IPR036291">
    <property type="entry name" value="NAD(P)-bd_dom_sf"/>
</dbReference>
<evidence type="ECO:0000259" key="6">
    <source>
        <dbReference type="Pfam" id="PF02826"/>
    </source>
</evidence>
<dbReference type="AlphaFoldDB" id="A0A2U9ITA0"/>
<dbReference type="GeneID" id="36834780"/>
<accession>A0A2U9ITA0</accession>
<dbReference type="InterPro" id="IPR006140">
    <property type="entry name" value="D-isomer_DH_NAD-bd"/>
</dbReference>
<keyword evidence="8" id="KW-1185">Reference proteome</keyword>
<dbReference type="OrthoDB" id="7437at2157"/>
<dbReference type="Pfam" id="PF00389">
    <property type="entry name" value="2-Hacid_dh"/>
    <property type="match status" value="1"/>
</dbReference>
<feature type="domain" description="D-isomer specific 2-hydroxyacid dehydrogenase NAD-binding" evidence="6">
    <location>
        <begin position="108"/>
        <end position="282"/>
    </location>
</feature>
<dbReference type="SUPFAM" id="SSF51735">
    <property type="entry name" value="NAD(P)-binding Rossmann-fold domains"/>
    <property type="match status" value="1"/>
</dbReference>
<dbReference type="EMBL" id="CP029287">
    <property type="protein sequence ID" value="AWR99248.1"/>
    <property type="molecule type" value="Genomic_DNA"/>
</dbReference>
<name>A0A2U9ITA0_9CREN</name>